<reference evidence="9" key="2">
    <citation type="submission" date="2025-08" db="UniProtKB">
        <authorList>
            <consortium name="Ensembl"/>
        </authorList>
    </citation>
    <scope>IDENTIFICATION</scope>
</reference>
<keyword evidence="6" id="KW-0812">Transmembrane</keyword>
<dbReference type="Gene3D" id="2.60.40.10">
    <property type="entry name" value="Immunoglobulins"/>
    <property type="match status" value="1"/>
</dbReference>
<dbReference type="PANTHER" id="PTHR44427:SF1">
    <property type="entry name" value="CARCINOEMBRYONIC ANTIGEN-RELATED CELL ADHESION MOLECULE 1"/>
    <property type="match status" value="1"/>
</dbReference>
<evidence type="ECO:0000256" key="4">
    <source>
        <dbReference type="ARBA" id="ARBA00038222"/>
    </source>
</evidence>
<evidence type="ECO:0000256" key="1">
    <source>
        <dbReference type="ARBA" id="ARBA00022729"/>
    </source>
</evidence>
<dbReference type="AlphaFoldDB" id="A0A7N4NFT1"/>
<comment type="similarity">
    <text evidence="4">Belongs to the immunoglobulin superfamily. CEA family.</text>
</comment>
<evidence type="ECO:0000256" key="2">
    <source>
        <dbReference type="ARBA" id="ARBA00023180"/>
    </source>
</evidence>
<keyword evidence="3" id="KW-0393">Immunoglobulin domain</keyword>
<organism evidence="9 10">
    <name type="scientific">Sarcophilus harrisii</name>
    <name type="common">Tasmanian devil</name>
    <name type="synonym">Sarcophilus laniarius</name>
    <dbReference type="NCBI Taxonomy" id="9305"/>
    <lineage>
        <taxon>Eukaryota</taxon>
        <taxon>Metazoa</taxon>
        <taxon>Chordata</taxon>
        <taxon>Craniata</taxon>
        <taxon>Vertebrata</taxon>
        <taxon>Euteleostomi</taxon>
        <taxon>Mammalia</taxon>
        <taxon>Metatheria</taxon>
        <taxon>Dasyuromorphia</taxon>
        <taxon>Dasyuridae</taxon>
        <taxon>Sarcophilus</taxon>
    </lineage>
</organism>
<proteinExistence type="inferred from homology"/>
<dbReference type="InterPro" id="IPR013106">
    <property type="entry name" value="Ig_V-set"/>
</dbReference>
<evidence type="ECO:0000256" key="3">
    <source>
        <dbReference type="ARBA" id="ARBA00023319"/>
    </source>
</evidence>
<keyword evidence="6" id="KW-1133">Transmembrane helix</keyword>
<evidence type="ECO:0000256" key="6">
    <source>
        <dbReference type="SAM" id="Phobius"/>
    </source>
</evidence>
<dbReference type="KEGG" id="shr:100920814"/>
<evidence type="ECO:0000313" key="9">
    <source>
        <dbReference type="Ensembl" id="ENSSHAP00000022569.1"/>
    </source>
</evidence>
<dbReference type="SUPFAM" id="SSF48726">
    <property type="entry name" value="Immunoglobulin"/>
    <property type="match status" value="1"/>
</dbReference>
<protein>
    <recommendedName>
        <fullName evidence="8">Immunoglobulin V-set domain-containing protein</fullName>
    </recommendedName>
</protein>
<gene>
    <name evidence="9" type="primary">LOC100920814</name>
</gene>
<dbReference type="GeneID" id="100920814"/>
<dbReference type="FunCoup" id="A0A7N4NFT1">
    <property type="interactions" value="162"/>
</dbReference>
<keyword evidence="1 7" id="KW-0732">Signal</keyword>
<dbReference type="InterPro" id="IPR036179">
    <property type="entry name" value="Ig-like_dom_sf"/>
</dbReference>
<dbReference type="RefSeq" id="XP_031819120.1">
    <property type="nucleotide sequence ID" value="XM_031963260.1"/>
</dbReference>
<keyword evidence="10" id="KW-1185">Reference proteome</keyword>
<dbReference type="PROSITE" id="PS51257">
    <property type="entry name" value="PROKAR_LIPOPROTEIN"/>
    <property type="match status" value="1"/>
</dbReference>
<dbReference type="InterPro" id="IPR013783">
    <property type="entry name" value="Ig-like_fold"/>
</dbReference>
<evidence type="ECO:0000256" key="5">
    <source>
        <dbReference type="SAM" id="MobiDB-lite"/>
    </source>
</evidence>
<feature type="signal peptide" evidence="7">
    <location>
        <begin position="1"/>
        <end position="34"/>
    </location>
</feature>
<dbReference type="Proteomes" id="UP000007648">
    <property type="component" value="Unassembled WGS sequence"/>
</dbReference>
<keyword evidence="6" id="KW-0472">Membrane</keyword>
<keyword evidence="2" id="KW-0325">Glycoprotein</keyword>
<dbReference type="Pfam" id="PF07686">
    <property type="entry name" value="V-set"/>
    <property type="match status" value="1"/>
</dbReference>
<accession>A0A7N4NFT1</accession>
<evidence type="ECO:0000259" key="8">
    <source>
        <dbReference type="Pfam" id="PF07686"/>
    </source>
</evidence>
<reference evidence="9 10" key="1">
    <citation type="journal article" date="2011" name="Proc. Natl. Acad. Sci. U.S.A.">
        <title>Genetic diversity and population structure of the endangered marsupial Sarcophilus harrisii (Tasmanian devil).</title>
        <authorList>
            <person name="Miller W."/>
            <person name="Hayes V.M."/>
            <person name="Ratan A."/>
            <person name="Petersen D.C."/>
            <person name="Wittekindt N.E."/>
            <person name="Miller J."/>
            <person name="Walenz B."/>
            <person name="Knight J."/>
            <person name="Qi J."/>
            <person name="Zhao F."/>
            <person name="Wang Q."/>
            <person name="Bedoya-Reina O.C."/>
            <person name="Katiyar N."/>
            <person name="Tomsho L.P."/>
            <person name="Kasson L.M."/>
            <person name="Hardie R.A."/>
            <person name="Woodbridge P."/>
            <person name="Tindall E.A."/>
            <person name="Bertelsen M.F."/>
            <person name="Dixon D."/>
            <person name="Pyecroft S."/>
            <person name="Helgen K.M."/>
            <person name="Lesk A.M."/>
            <person name="Pringle T.H."/>
            <person name="Patterson N."/>
            <person name="Zhang Y."/>
            <person name="Kreiss A."/>
            <person name="Woods G.M."/>
            <person name="Jones M.E."/>
            <person name="Schuster S.C."/>
        </authorList>
    </citation>
    <scope>NUCLEOTIDE SEQUENCE [LARGE SCALE GENOMIC DNA]</scope>
</reference>
<feature type="chain" id="PRO_5029843216" description="Immunoglobulin V-set domain-containing protein" evidence="7">
    <location>
        <begin position="35"/>
        <end position="274"/>
    </location>
</feature>
<dbReference type="OrthoDB" id="6353782at2759"/>
<dbReference type="PANTHER" id="PTHR44427">
    <property type="entry name" value="CARCINOEMBRYONIC ANTIGEN-RELATED CELL ADHESION MOLECULE 19"/>
    <property type="match status" value="1"/>
</dbReference>
<name>A0A7N4NFT1_SARHA</name>
<dbReference type="GeneTree" id="ENSGT01100000263479"/>
<evidence type="ECO:0000256" key="7">
    <source>
        <dbReference type="SAM" id="SignalP"/>
    </source>
</evidence>
<sequence length="274" mass="30585">MEKPWDLPHSWPGCWKGFLFTATILSCSVQLASLAQLSIAPIPSYGSIGNNVTLSVRGILKEPQSYSWFRQMTEESNKIMSYTVQSGEQTRGLNHTGRESIFPNGSLFITNLTSDDDGVYIVQVAVTKLKPVLGWGRLQINDSPRSSHLGLVASIVLGAMAGGVITGVLGYFFFKRTRGILRSSRSMRQNSVQRRRHHPISQNNGREDMVHENHQWHRGMTLTGQGEGLSFISSLEILEAPHQALDLSKMDVYDEVMVWPTLQALNEEEKSPTQ</sequence>
<dbReference type="InterPro" id="IPR050831">
    <property type="entry name" value="CEA_cell_adhesion"/>
</dbReference>
<feature type="transmembrane region" description="Helical" evidence="6">
    <location>
        <begin position="149"/>
        <end position="174"/>
    </location>
</feature>
<reference evidence="9" key="3">
    <citation type="submission" date="2025-09" db="UniProtKB">
        <authorList>
            <consortium name="Ensembl"/>
        </authorList>
    </citation>
    <scope>IDENTIFICATION</scope>
</reference>
<dbReference type="InParanoid" id="A0A7N4NFT1"/>
<feature type="region of interest" description="Disordered" evidence="5">
    <location>
        <begin position="185"/>
        <end position="205"/>
    </location>
</feature>
<dbReference type="Ensembl" id="ENSSHAT00000044386.1">
    <property type="protein sequence ID" value="ENSSHAP00000022569.1"/>
    <property type="gene ID" value="ENSSHAG00000027176.1"/>
</dbReference>
<evidence type="ECO:0000313" key="10">
    <source>
        <dbReference type="Proteomes" id="UP000007648"/>
    </source>
</evidence>
<feature type="domain" description="Immunoglobulin V-set" evidence="8">
    <location>
        <begin position="46"/>
        <end position="128"/>
    </location>
</feature>